<keyword evidence="1" id="KW-0812">Transmembrane</keyword>
<dbReference type="OrthoDB" id="29773at2759"/>
<feature type="transmembrane region" description="Helical" evidence="1">
    <location>
        <begin position="355"/>
        <end position="378"/>
    </location>
</feature>
<comment type="caution">
    <text evidence="2">The sequence shown here is derived from an EMBL/GenBank/DDBJ whole genome shotgun (WGS) entry which is preliminary data.</text>
</comment>
<gene>
    <name evidence="2" type="ORF">CEUSTIGMA_g6596.t1</name>
</gene>
<evidence type="ECO:0008006" key="4">
    <source>
        <dbReference type="Google" id="ProtNLM"/>
    </source>
</evidence>
<feature type="transmembrane region" description="Helical" evidence="1">
    <location>
        <begin position="250"/>
        <end position="270"/>
    </location>
</feature>
<dbReference type="AlphaFoldDB" id="A0A250X7X2"/>
<evidence type="ECO:0000313" key="2">
    <source>
        <dbReference type="EMBL" id="GAX79156.1"/>
    </source>
</evidence>
<feature type="transmembrane region" description="Helical" evidence="1">
    <location>
        <begin position="290"/>
        <end position="309"/>
    </location>
</feature>
<feature type="transmembrane region" description="Helical" evidence="1">
    <location>
        <begin position="390"/>
        <end position="410"/>
    </location>
</feature>
<feature type="transmembrane region" description="Helical" evidence="1">
    <location>
        <begin position="150"/>
        <end position="171"/>
    </location>
</feature>
<dbReference type="EMBL" id="BEGY01000039">
    <property type="protein sequence ID" value="GAX79156.1"/>
    <property type="molecule type" value="Genomic_DNA"/>
</dbReference>
<proteinExistence type="predicted"/>
<dbReference type="Proteomes" id="UP000232323">
    <property type="component" value="Unassembled WGS sequence"/>
</dbReference>
<organism evidence="2 3">
    <name type="scientific">Chlamydomonas eustigma</name>
    <dbReference type="NCBI Taxonomy" id="1157962"/>
    <lineage>
        <taxon>Eukaryota</taxon>
        <taxon>Viridiplantae</taxon>
        <taxon>Chlorophyta</taxon>
        <taxon>core chlorophytes</taxon>
        <taxon>Chlorophyceae</taxon>
        <taxon>CS clade</taxon>
        <taxon>Chlamydomonadales</taxon>
        <taxon>Chlamydomonadaceae</taxon>
        <taxon>Chlamydomonas</taxon>
    </lineage>
</organism>
<sequence>MRRRHQEYASPEIRDADLVTDQAVHDNLIGGKLDSNELRITVMPNQPVSFTRSNIWHQLSHLAKSGASIYTIALLCTGCSLALMSQHMANQGMAMNQAQLPAWTRYTMNFLLSWLVEVIQITASTSQLLRVNQRKADGAYGTQGPHCQNVSLRQGILLIGMGSLDVLGYVLNSMGFAKCGAALSIVLGAAAGQICNAVTHRLILKKTLSRQQLAALAVVTSGLMVRGLGSEEWWTYQNTALYLRWDLRTASGMVLIILGALSYSLLGVGYDWLVHIPSVSPLSQVQINRWMSFVGAAVITGYQIIYTWPRREILVYERIRLSELTISSVVCMYLTFGGVYTLHSFIQGKVLRKHGAVSFGIINAMRSVVVSVASAALFCRSSSTITSQCLTVASGSSSLIVTLGVIMWTVTPPTPPVWPTVKDSNGRPEINNAVKKEE</sequence>
<evidence type="ECO:0000313" key="3">
    <source>
        <dbReference type="Proteomes" id="UP000232323"/>
    </source>
</evidence>
<keyword evidence="3" id="KW-1185">Reference proteome</keyword>
<reference evidence="2 3" key="1">
    <citation type="submission" date="2017-08" db="EMBL/GenBank/DDBJ databases">
        <title>Acidophilic green algal genome provides insights into adaptation to an acidic environment.</title>
        <authorList>
            <person name="Hirooka S."/>
            <person name="Hirose Y."/>
            <person name="Kanesaki Y."/>
            <person name="Higuchi S."/>
            <person name="Fujiwara T."/>
            <person name="Onuma R."/>
            <person name="Era A."/>
            <person name="Ohbayashi R."/>
            <person name="Uzuka A."/>
            <person name="Nozaki H."/>
            <person name="Yoshikawa H."/>
            <person name="Miyagishima S.Y."/>
        </authorList>
    </citation>
    <scope>NUCLEOTIDE SEQUENCE [LARGE SCALE GENOMIC DNA]</scope>
    <source>
        <strain evidence="2 3">NIES-2499</strain>
    </source>
</reference>
<feature type="transmembrane region" description="Helical" evidence="1">
    <location>
        <begin position="183"/>
        <end position="204"/>
    </location>
</feature>
<accession>A0A250X7X2</accession>
<evidence type="ECO:0000256" key="1">
    <source>
        <dbReference type="SAM" id="Phobius"/>
    </source>
</evidence>
<name>A0A250X7X2_9CHLO</name>
<keyword evidence="1" id="KW-1133">Transmembrane helix</keyword>
<feature type="transmembrane region" description="Helical" evidence="1">
    <location>
        <begin position="321"/>
        <end position="343"/>
    </location>
</feature>
<keyword evidence="1" id="KW-0472">Membrane</keyword>
<protein>
    <recommendedName>
        <fullName evidence="4">EamA domain-containing protein</fullName>
    </recommendedName>
</protein>